<protein>
    <recommendedName>
        <fullName evidence="4">Outer membrane protein beta-barrel domain-containing protein</fullName>
    </recommendedName>
</protein>
<evidence type="ECO:0000256" key="1">
    <source>
        <dbReference type="SAM" id="SignalP"/>
    </source>
</evidence>
<proteinExistence type="predicted"/>
<evidence type="ECO:0000313" key="3">
    <source>
        <dbReference type="Proteomes" id="UP000326287"/>
    </source>
</evidence>
<evidence type="ECO:0008006" key="4">
    <source>
        <dbReference type="Google" id="ProtNLM"/>
    </source>
</evidence>
<name>A0A5P9NNE5_9GAMM</name>
<dbReference type="KEGG" id="halc:EY643_17405"/>
<dbReference type="AlphaFoldDB" id="A0A5P9NNE5"/>
<dbReference type="Proteomes" id="UP000326287">
    <property type="component" value="Chromosome"/>
</dbReference>
<dbReference type="EMBL" id="CP036422">
    <property type="protein sequence ID" value="QFU77292.1"/>
    <property type="molecule type" value="Genomic_DNA"/>
</dbReference>
<dbReference type="OrthoDB" id="5733324at2"/>
<accession>A0A5P9NNE5</accession>
<keyword evidence="3" id="KW-1185">Reference proteome</keyword>
<feature type="signal peptide" evidence="1">
    <location>
        <begin position="1"/>
        <end position="26"/>
    </location>
</feature>
<sequence>MNLTARTFITSALATGLATTGTAAIAAEDEWSFEVAPLYLWAKNVEGHTTAGSQTLPLELDFKDEILENLDAAFSLHAEANKGDWTFFIETNYAKLDPSNSATVGPVEVKADIDFKDYMYEGGMAWRFANSGTSTWELYGGLRYVKQDVTIKIDNSAPIQILPEKVKVGDSWMHPFAGVRYTARMGEKWRLRVRGDYGYEGSDNTAIQGLATVGYSFTDLTAAFIGYRYVDLDYANSSRGLDGYGFEGDQQGPVIGVNFSF</sequence>
<keyword evidence="1" id="KW-0732">Signal</keyword>
<feature type="chain" id="PRO_5024968340" description="Outer membrane protein beta-barrel domain-containing protein" evidence="1">
    <location>
        <begin position="27"/>
        <end position="261"/>
    </location>
</feature>
<gene>
    <name evidence="2" type="ORF">EY643_17405</name>
</gene>
<dbReference type="InterPro" id="IPR011250">
    <property type="entry name" value="OMP/PagP_B-barrel"/>
</dbReference>
<evidence type="ECO:0000313" key="2">
    <source>
        <dbReference type="EMBL" id="QFU77292.1"/>
    </source>
</evidence>
<organism evidence="2 3">
    <name type="scientific">Halioglobus maricola</name>
    <dbReference type="NCBI Taxonomy" id="2601894"/>
    <lineage>
        <taxon>Bacteria</taxon>
        <taxon>Pseudomonadati</taxon>
        <taxon>Pseudomonadota</taxon>
        <taxon>Gammaproteobacteria</taxon>
        <taxon>Cellvibrionales</taxon>
        <taxon>Halieaceae</taxon>
        <taxon>Halioglobus</taxon>
    </lineage>
</organism>
<dbReference type="SUPFAM" id="SSF56925">
    <property type="entry name" value="OMPA-like"/>
    <property type="match status" value="1"/>
</dbReference>
<reference evidence="2 3" key="1">
    <citation type="submission" date="2019-02" db="EMBL/GenBank/DDBJ databases">
        <authorList>
            <person name="Li S.-H."/>
        </authorList>
    </citation>
    <scope>NUCLEOTIDE SEQUENCE [LARGE SCALE GENOMIC DNA]</scope>
    <source>
        <strain evidence="2 3">IMCC14385</strain>
    </source>
</reference>
<dbReference type="RefSeq" id="WP_153240437.1">
    <property type="nucleotide sequence ID" value="NZ_CP036422.1"/>
</dbReference>